<keyword evidence="1" id="KW-1133">Transmembrane helix</keyword>
<sequence length="67" mass="6676">MTIPATIVALAVCVAVLGFALICGLIAVILRLKQGHTTIPAIQTGFAAAAVGLTLGMAMVGMVKALV</sequence>
<reference evidence="2 3" key="1">
    <citation type="submission" date="2020-10" db="EMBL/GenBank/DDBJ databases">
        <title>Identification of Nocardia species via Next-generation sequencing and recognition of intraspecies genetic diversity.</title>
        <authorList>
            <person name="Li P."/>
            <person name="Li P."/>
            <person name="Lu B."/>
        </authorList>
    </citation>
    <scope>NUCLEOTIDE SEQUENCE [LARGE SCALE GENOMIC DNA]</scope>
    <source>
        <strain evidence="2 3">BJ06-0143</strain>
    </source>
</reference>
<evidence type="ECO:0008006" key="4">
    <source>
        <dbReference type="Google" id="ProtNLM"/>
    </source>
</evidence>
<organism evidence="2 3">
    <name type="scientific">Nocardia higoensis</name>
    <dbReference type="NCBI Taxonomy" id="228599"/>
    <lineage>
        <taxon>Bacteria</taxon>
        <taxon>Bacillati</taxon>
        <taxon>Actinomycetota</taxon>
        <taxon>Actinomycetes</taxon>
        <taxon>Mycobacteriales</taxon>
        <taxon>Nocardiaceae</taxon>
        <taxon>Nocardia</taxon>
    </lineage>
</organism>
<feature type="transmembrane region" description="Helical" evidence="1">
    <location>
        <begin position="6"/>
        <end position="30"/>
    </location>
</feature>
<protein>
    <recommendedName>
        <fullName evidence="4">DUF350 domain-containing protein</fullName>
    </recommendedName>
</protein>
<keyword evidence="1" id="KW-0812">Transmembrane</keyword>
<keyword evidence="3" id="KW-1185">Reference proteome</keyword>
<feature type="transmembrane region" description="Helical" evidence="1">
    <location>
        <begin position="42"/>
        <end position="63"/>
    </location>
</feature>
<dbReference type="RefSeq" id="WP_195005094.1">
    <property type="nucleotide sequence ID" value="NZ_JADLQN010000011.1"/>
</dbReference>
<accession>A0ABS0DIG8</accession>
<comment type="caution">
    <text evidence="2">The sequence shown here is derived from an EMBL/GenBank/DDBJ whole genome shotgun (WGS) entry which is preliminary data.</text>
</comment>
<proteinExistence type="predicted"/>
<dbReference type="Proteomes" id="UP000707731">
    <property type="component" value="Unassembled WGS sequence"/>
</dbReference>
<evidence type="ECO:0000313" key="2">
    <source>
        <dbReference type="EMBL" id="MBF6358254.1"/>
    </source>
</evidence>
<evidence type="ECO:0000256" key="1">
    <source>
        <dbReference type="SAM" id="Phobius"/>
    </source>
</evidence>
<gene>
    <name evidence="2" type="ORF">IU449_27535</name>
</gene>
<name>A0ABS0DIG8_9NOCA</name>
<evidence type="ECO:0000313" key="3">
    <source>
        <dbReference type="Proteomes" id="UP000707731"/>
    </source>
</evidence>
<keyword evidence="1" id="KW-0472">Membrane</keyword>
<dbReference type="EMBL" id="JADLQN010000011">
    <property type="protein sequence ID" value="MBF6358254.1"/>
    <property type="molecule type" value="Genomic_DNA"/>
</dbReference>